<evidence type="ECO:0000259" key="1">
    <source>
        <dbReference type="Pfam" id="PF12146"/>
    </source>
</evidence>
<dbReference type="RefSeq" id="WP_204202403.1">
    <property type="nucleotide sequence ID" value="NZ_JAFELM010000018.1"/>
</dbReference>
<dbReference type="GO" id="GO:0016787">
    <property type="term" value="F:hydrolase activity"/>
    <property type="evidence" value="ECO:0007669"/>
    <property type="project" value="UniProtKB-KW"/>
</dbReference>
<keyword evidence="3" id="KW-1185">Reference proteome</keyword>
<dbReference type="PANTHER" id="PTHR43798">
    <property type="entry name" value="MONOACYLGLYCEROL LIPASE"/>
    <property type="match status" value="1"/>
</dbReference>
<evidence type="ECO:0000313" key="3">
    <source>
        <dbReference type="Proteomes" id="UP001518925"/>
    </source>
</evidence>
<sequence length="269" mass="30953">MEFSYNGNVLFYEKYGEGHPIVILHSMGTDHRSMKAWIEPIFEGTYGFERIYIDVPAHGKSIITADIQSTQQMVNGLLQFIENEIGSNSFSLIGHSFGGYLAQGIMNQKVDQVRGICLLAPALHLKERSIPDKVVVERDQDLLSSIEPSIRDAFETLFVYQNKGNYKLFLNEVQPGRVLADRDFLQSNWREKGYFLHQDPFENRTRLKQPALIILGKQDNICGYKDHLMFLEVFDHVTFSILDQAGHLMTIEQRKLVQELVSDWIINKL</sequence>
<proteinExistence type="predicted"/>
<dbReference type="InterPro" id="IPR050266">
    <property type="entry name" value="AB_hydrolase_sf"/>
</dbReference>
<reference evidence="2 3" key="1">
    <citation type="submission" date="2021-02" db="EMBL/GenBank/DDBJ databases">
        <title>Bacillus sp. RD4P76, an endophyte from a halophyte.</title>
        <authorList>
            <person name="Sun J.-Q."/>
        </authorList>
    </citation>
    <scope>NUCLEOTIDE SEQUENCE [LARGE SCALE GENOMIC DNA]</scope>
    <source>
        <strain evidence="2 3">RD4P76</strain>
    </source>
</reference>
<keyword evidence="2" id="KW-0378">Hydrolase</keyword>
<accession>A0ABS2DEY4</accession>
<evidence type="ECO:0000313" key="2">
    <source>
        <dbReference type="EMBL" id="MBM6617016.1"/>
    </source>
</evidence>
<organism evidence="2 3">
    <name type="scientific">Bacillus suaedaesalsae</name>
    <dbReference type="NCBI Taxonomy" id="2810349"/>
    <lineage>
        <taxon>Bacteria</taxon>
        <taxon>Bacillati</taxon>
        <taxon>Bacillota</taxon>
        <taxon>Bacilli</taxon>
        <taxon>Bacillales</taxon>
        <taxon>Bacillaceae</taxon>
        <taxon>Bacillus</taxon>
    </lineage>
</organism>
<dbReference type="InterPro" id="IPR029058">
    <property type="entry name" value="AB_hydrolase_fold"/>
</dbReference>
<dbReference type="Pfam" id="PF12146">
    <property type="entry name" value="Hydrolase_4"/>
    <property type="match status" value="1"/>
</dbReference>
<dbReference type="Gene3D" id="3.40.50.1820">
    <property type="entry name" value="alpha/beta hydrolase"/>
    <property type="match status" value="1"/>
</dbReference>
<comment type="caution">
    <text evidence="2">The sequence shown here is derived from an EMBL/GenBank/DDBJ whole genome shotgun (WGS) entry which is preliminary data.</text>
</comment>
<protein>
    <submittedName>
        <fullName evidence="2">Alpha/beta hydrolase</fullName>
    </submittedName>
</protein>
<name>A0ABS2DEY4_9BACI</name>
<dbReference type="SUPFAM" id="SSF53474">
    <property type="entry name" value="alpha/beta-Hydrolases"/>
    <property type="match status" value="1"/>
</dbReference>
<dbReference type="EMBL" id="JAFELM010000018">
    <property type="protein sequence ID" value="MBM6617016.1"/>
    <property type="molecule type" value="Genomic_DNA"/>
</dbReference>
<feature type="domain" description="Serine aminopeptidase S33" evidence="1">
    <location>
        <begin position="46"/>
        <end position="253"/>
    </location>
</feature>
<gene>
    <name evidence="2" type="ORF">JR050_04935</name>
</gene>
<dbReference type="InterPro" id="IPR022742">
    <property type="entry name" value="Hydrolase_4"/>
</dbReference>
<dbReference type="PANTHER" id="PTHR43798:SF6">
    <property type="entry name" value="HYDROLASE, PUTATIVE (AFU_ORTHOLOGUE AFUA_4G13070)-RELATED"/>
    <property type="match status" value="1"/>
</dbReference>
<dbReference type="Proteomes" id="UP001518925">
    <property type="component" value="Unassembled WGS sequence"/>
</dbReference>